<dbReference type="InterPro" id="IPR022761">
    <property type="entry name" value="Fumarate_lyase_N"/>
</dbReference>
<feature type="domain" description="Adenylosuccinate lyase C-terminal" evidence="13">
    <location>
        <begin position="359"/>
        <end position="443"/>
    </location>
</feature>
<evidence type="ECO:0000256" key="2">
    <source>
        <dbReference type="ARBA" id="ARBA00004734"/>
    </source>
</evidence>
<dbReference type="NCBIfam" id="TIGR00928">
    <property type="entry name" value="purB"/>
    <property type="match status" value="1"/>
</dbReference>
<proteinExistence type="inferred from homology"/>
<dbReference type="AlphaFoldDB" id="F2N6W5"/>
<evidence type="ECO:0000313" key="15">
    <source>
        <dbReference type="Proteomes" id="UP000006851"/>
    </source>
</evidence>
<dbReference type="InterPro" id="IPR019468">
    <property type="entry name" value="AdenyloSucc_lyase_C"/>
</dbReference>
<evidence type="ECO:0000256" key="7">
    <source>
        <dbReference type="ARBA" id="ARBA00023239"/>
    </source>
</evidence>
<comment type="catalytic activity">
    <reaction evidence="10">
        <text>N(6)-(1,2-dicarboxyethyl)-AMP = fumarate + AMP</text>
        <dbReference type="Rhea" id="RHEA:16853"/>
        <dbReference type="ChEBI" id="CHEBI:29806"/>
        <dbReference type="ChEBI" id="CHEBI:57567"/>
        <dbReference type="ChEBI" id="CHEBI:456215"/>
        <dbReference type="EC" id="4.3.2.2"/>
    </reaction>
    <physiologicalReaction direction="left-to-right" evidence="10">
        <dbReference type="Rhea" id="RHEA:16854"/>
    </physiologicalReaction>
</comment>
<dbReference type="GO" id="GO:0004018">
    <property type="term" value="F:N6-(1,2-dicarboxyethyl)AMP AMP-lyase (fumarate-forming) activity"/>
    <property type="evidence" value="ECO:0007669"/>
    <property type="project" value="UniProtKB-UniRule"/>
</dbReference>
<dbReference type="UniPathway" id="UPA00074">
    <property type="reaction ID" value="UER00132"/>
</dbReference>
<evidence type="ECO:0000256" key="4">
    <source>
        <dbReference type="ARBA" id="ARBA00012339"/>
    </source>
</evidence>
<dbReference type="Proteomes" id="UP000006851">
    <property type="component" value="Chromosome"/>
</dbReference>
<dbReference type="KEGG" id="cgo:Corgl_0035"/>
<dbReference type="eggNOG" id="COG0015">
    <property type="taxonomic scope" value="Bacteria"/>
</dbReference>
<dbReference type="OrthoDB" id="9768878at2"/>
<dbReference type="HOGENOM" id="CLU_030949_0_1_11"/>
<comment type="pathway">
    <text evidence="2 12">Purine metabolism; AMP biosynthesis via de novo pathway; AMP from IMP: step 2/2.</text>
</comment>
<comment type="similarity">
    <text evidence="3 12">Belongs to the lyase 1 family. Adenylosuccinate lyase subfamily.</text>
</comment>
<dbReference type="InterPro" id="IPR008948">
    <property type="entry name" value="L-Aspartase-like"/>
</dbReference>
<dbReference type="GO" id="GO:0005829">
    <property type="term" value="C:cytosol"/>
    <property type="evidence" value="ECO:0007669"/>
    <property type="project" value="TreeGrafter"/>
</dbReference>
<keyword evidence="15" id="KW-1185">Reference proteome</keyword>
<dbReference type="PRINTS" id="PR00149">
    <property type="entry name" value="FUMRATELYASE"/>
</dbReference>
<dbReference type="GO" id="GO:0070626">
    <property type="term" value="F:(S)-2-(5-amino-1-(5-phospho-D-ribosyl)imidazole-4-carboxamido) succinate lyase (fumarate-forming) activity"/>
    <property type="evidence" value="ECO:0007669"/>
    <property type="project" value="TreeGrafter"/>
</dbReference>
<dbReference type="Gene3D" id="1.10.275.60">
    <property type="match status" value="1"/>
</dbReference>
<evidence type="ECO:0000256" key="8">
    <source>
        <dbReference type="ARBA" id="ARBA00024477"/>
    </source>
</evidence>
<name>F2N6W5_CORGP</name>
<dbReference type="PRINTS" id="PR00145">
    <property type="entry name" value="ARGSUCLYASE"/>
</dbReference>
<dbReference type="PANTHER" id="PTHR43172">
    <property type="entry name" value="ADENYLOSUCCINATE LYASE"/>
    <property type="match status" value="1"/>
</dbReference>
<evidence type="ECO:0000313" key="14">
    <source>
        <dbReference type="EMBL" id="AEB06164.1"/>
    </source>
</evidence>
<comment type="catalytic activity">
    <reaction evidence="8">
        <text>(2S)-2-[5-amino-1-(5-phospho-beta-D-ribosyl)imidazole-4-carboxamido]succinate = 5-amino-1-(5-phospho-beta-D-ribosyl)imidazole-4-carboxamide + fumarate</text>
        <dbReference type="Rhea" id="RHEA:23920"/>
        <dbReference type="ChEBI" id="CHEBI:29806"/>
        <dbReference type="ChEBI" id="CHEBI:58443"/>
        <dbReference type="ChEBI" id="CHEBI:58475"/>
        <dbReference type="EC" id="4.3.2.2"/>
    </reaction>
    <physiologicalReaction direction="left-to-right" evidence="8">
        <dbReference type="Rhea" id="RHEA:23921"/>
    </physiologicalReaction>
</comment>
<keyword evidence="6 12" id="KW-0658">Purine biosynthesis</keyword>
<dbReference type="Gene3D" id="1.20.200.10">
    <property type="entry name" value="Fumarase/aspartase (Central domain)"/>
    <property type="match status" value="1"/>
</dbReference>
<dbReference type="InterPro" id="IPR000362">
    <property type="entry name" value="Fumarate_lyase_fam"/>
</dbReference>
<dbReference type="PROSITE" id="PS00163">
    <property type="entry name" value="FUMARATE_LYASES"/>
    <property type="match status" value="1"/>
</dbReference>
<dbReference type="STRING" id="700015.Corgl_0035"/>
<evidence type="ECO:0000256" key="1">
    <source>
        <dbReference type="ARBA" id="ARBA00004706"/>
    </source>
</evidence>
<dbReference type="SMART" id="SM00998">
    <property type="entry name" value="ADSL_C"/>
    <property type="match status" value="1"/>
</dbReference>
<dbReference type="UniPathway" id="UPA00075">
    <property type="reaction ID" value="UER00336"/>
</dbReference>
<dbReference type="FunFam" id="1.20.200.10:FF:000008">
    <property type="entry name" value="Adenylosuccinate lyase"/>
    <property type="match status" value="1"/>
</dbReference>
<evidence type="ECO:0000256" key="9">
    <source>
        <dbReference type="ARBA" id="ARBA00030717"/>
    </source>
</evidence>
<evidence type="ECO:0000256" key="10">
    <source>
        <dbReference type="ARBA" id="ARBA00049115"/>
    </source>
</evidence>
<keyword evidence="7 12" id="KW-0456">Lyase</keyword>
<dbReference type="Pfam" id="PF10397">
    <property type="entry name" value="ADSL_C"/>
    <property type="match status" value="1"/>
</dbReference>
<evidence type="ECO:0000256" key="12">
    <source>
        <dbReference type="RuleBase" id="RU361172"/>
    </source>
</evidence>
<dbReference type="GO" id="GO:0044208">
    <property type="term" value="P:'de novo' AMP biosynthetic process"/>
    <property type="evidence" value="ECO:0007669"/>
    <property type="project" value="UniProtKB-UniPathway"/>
</dbReference>
<dbReference type="SUPFAM" id="SSF48557">
    <property type="entry name" value="L-aspartase-like"/>
    <property type="match status" value="1"/>
</dbReference>
<dbReference type="RefSeq" id="WP_013707907.1">
    <property type="nucleotide sequence ID" value="NC_015389.1"/>
</dbReference>
<gene>
    <name evidence="14" type="ordered locus">Corgl_0035</name>
</gene>
<evidence type="ECO:0000256" key="11">
    <source>
        <dbReference type="NCBIfam" id="TIGR00928"/>
    </source>
</evidence>
<evidence type="ECO:0000256" key="5">
    <source>
        <dbReference type="ARBA" id="ARBA00017058"/>
    </source>
</evidence>
<evidence type="ECO:0000256" key="3">
    <source>
        <dbReference type="ARBA" id="ARBA00008273"/>
    </source>
</evidence>
<dbReference type="EMBL" id="CP002628">
    <property type="protein sequence ID" value="AEB06164.1"/>
    <property type="molecule type" value="Genomic_DNA"/>
</dbReference>
<reference evidence="15" key="1">
    <citation type="journal article" date="2013" name="Stand. Genomic Sci.">
        <title>Complete genome sequence of Coriobacterium glomerans type strain (PW2(T)) from the midgut of Pyrrhocoris apterus L. (red soldier bug).</title>
        <authorList>
            <person name="Stackebrandt E."/>
            <person name="Zeytun A."/>
            <person name="Lapidus A."/>
            <person name="Nolan M."/>
            <person name="Lucas S."/>
            <person name="Hammon N."/>
            <person name="Deshpande S."/>
            <person name="Cheng J.F."/>
            <person name="Tapia R."/>
            <person name="Goodwin L.A."/>
            <person name="Pitluck S."/>
            <person name="Liolios K."/>
            <person name="Pagani I."/>
            <person name="Ivanova N."/>
            <person name="Mavromatis K."/>
            <person name="Mikhailova N."/>
            <person name="Huntemann M."/>
            <person name="Pati A."/>
            <person name="Chen A."/>
            <person name="Palaniappan K."/>
            <person name="Chang Y.J."/>
            <person name="Land M."/>
            <person name="Hauser L."/>
            <person name="Rohde M."/>
            <person name="Pukall R."/>
            <person name="Goker M."/>
            <person name="Detter J.C."/>
            <person name="Woyke T."/>
            <person name="Bristow J."/>
            <person name="Eisen J.A."/>
            <person name="Markowitz V."/>
            <person name="Hugenholtz P."/>
            <person name="Kyrpides N.C."/>
            <person name="Klenk H.P."/>
        </authorList>
    </citation>
    <scope>NUCLEOTIDE SEQUENCE</scope>
    <source>
        <strain evidence="15">ATCC 49209 / DSM 20642 / JCM 10262 / PW2</strain>
    </source>
</reference>
<evidence type="ECO:0000256" key="6">
    <source>
        <dbReference type="ARBA" id="ARBA00022755"/>
    </source>
</evidence>
<dbReference type="EC" id="4.3.2.2" evidence="4 11"/>
<dbReference type="GO" id="GO:0006189">
    <property type="term" value="P:'de novo' IMP biosynthetic process"/>
    <property type="evidence" value="ECO:0007669"/>
    <property type="project" value="UniProtKB-UniPathway"/>
</dbReference>
<dbReference type="Gene3D" id="1.10.40.30">
    <property type="entry name" value="Fumarase/aspartase (C-terminal domain)"/>
    <property type="match status" value="1"/>
</dbReference>
<comment type="pathway">
    <text evidence="1 12">Purine metabolism; IMP biosynthesis via de novo pathway; 5-amino-1-(5-phospho-D-ribosyl)imidazole-4-carboxamide from 5-amino-1-(5-phospho-D-ribosyl)imidazole-4-carboxylate: step 2/2.</text>
</comment>
<protein>
    <recommendedName>
        <fullName evidence="5 11">Adenylosuccinate lyase</fullName>
        <shortName evidence="12">ASL</shortName>
        <ecNumber evidence="4 11">4.3.2.2</ecNumber>
    </recommendedName>
    <alternativeName>
        <fullName evidence="9 12">Adenylosuccinase</fullName>
    </alternativeName>
</protein>
<evidence type="ECO:0000259" key="13">
    <source>
        <dbReference type="SMART" id="SM00998"/>
    </source>
</evidence>
<sequence>MIDRYTRPEMGAVFSLENKYAIWQEIEVLACEAQAELGVIGITRREAAWIREHAAFSCEEVDEIERVTNHDVIAFLTNMGAYIDAKAPEGAPKPSRWVHYGMTSSDLGDTALCRQLVQATDILIEDVRSLGAICRRRGLEERDTLCVGRTHGIHAEPMTFGMKFGSWAWELRRDLDRLMEAREQVAVGAISGAVGTYSSIDPFVEGYVCEHLGLTGDPLSTQVISRDHHAYLAGVLACTAATCERIATEIRALQKTDTLEAEEPFRRGQKGSSAMPHKRNPITAEKVCGLARVVKANAQVAFDDVALWHERDISHSSAERVAQADSFIALDHMLCCLTRIVDGLVLYPANMHANLDRTRGLIFSSKVLLALVDTGITREDAYAIVQRASMRVWEDVHESRPGRTLRECLELDPACTLTASDLDGIFDPRSFLTRADVVFDRLESLSFASTPAGGTHGPRFHG</sequence>
<dbReference type="InterPro" id="IPR020557">
    <property type="entry name" value="Fumarate_lyase_CS"/>
</dbReference>
<dbReference type="InterPro" id="IPR004769">
    <property type="entry name" value="Pur_lyase"/>
</dbReference>
<dbReference type="CDD" id="cd01360">
    <property type="entry name" value="Adenylsuccinate_lyase_1"/>
    <property type="match status" value="1"/>
</dbReference>
<dbReference type="PANTHER" id="PTHR43172:SF1">
    <property type="entry name" value="ADENYLOSUCCINATE LYASE"/>
    <property type="match status" value="1"/>
</dbReference>
<organism evidence="14 15">
    <name type="scientific">Coriobacterium glomerans (strain ATCC 49209 / DSM 20642 / JCM 10262 / PW2)</name>
    <dbReference type="NCBI Taxonomy" id="700015"/>
    <lineage>
        <taxon>Bacteria</taxon>
        <taxon>Bacillati</taxon>
        <taxon>Actinomycetota</taxon>
        <taxon>Coriobacteriia</taxon>
        <taxon>Coriobacteriales</taxon>
        <taxon>Coriobacteriaceae</taxon>
        <taxon>Coriobacterium</taxon>
    </lineage>
</organism>
<dbReference type="Pfam" id="PF00206">
    <property type="entry name" value="Lyase_1"/>
    <property type="match status" value="1"/>
</dbReference>
<accession>F2N6W5</accession>